<dbReference type="PANTHER" id="PTHR33295">
    <property type="entry name" value="ATPASE"/>
    <property type="match status" value="1"/>
</dbReference>
<organism evidence="2 3">
    <name type="scientific">Fibrobacter intestinalis</name>
    <dbReference type="NCBI Taxonomy" id="28122"/>
    <lineage>
        <taxon>Bacteria</taxon>
        <taxon>Pseudomonadati</taxon>
        <taxon>Fibrobacterota</taxon>
        <taxon>Fibrobacteria</taxon>
        <taxon>Fibrobacterales</taxon>
        <taxon>Fibrobacteraceae</taxon>
        <taxon>Fibrobacter</taxon>
    </lineage>
</organism>
<dbReference type="EMBL" id="FUWU01000079">
    <property type="protein sequence ID" value="SKA16758.1"/>
    <property type="molecule type" value="Genomic_DNA"/>
</dbReference>
<dbReference type="Proteomes" id="UP000190449">
    <property type="component" value="Unassembled WGS sequence"/>
</dbReference>
<reference evidence="2 3" key="1">
    <citation type="submission" date="2017-02" db="EMBL/GenBank/DDBJ databases">
        <authorList>
            <person name="Peterson S.W."/>
        </authorList>
    </citation>
    <scope>NUCLEOTIDE SEQUENCE [LARGE SCALE GENOMIC DNA]</scope>
    <source>
        <strain evidence="2 3">ATCC 43854</strain>
    </source>
</reference>
<dbReference type="PANTHER" id="PTHR33295:SF8">
    <property type="entry name" value="AAA+ ATPASE DOMAIN-CONTAINING PROTEIN"/>
    <property type="match status" value="1"/>
</dbReference>
<feature type="domain" description="DUF4143" evidence="1">
    <location>
        <begin position="40"/>
        <end position="189"/>
    </location>
</feature>
<name>A0A1T4RLY8_9BACT</name>
<evidence type="ECO:0000313" key="3">
    <source>
        <dbReference type="Proteomes" id="UP000190449"/>
    </source>
</evidence>
<dbReference type="RefSeq" id="WP_078777426.1">
    <property type="nucleotide sequence ID" value="NZ_FUWU01000079.1"/>
</dbReference>
<dbReference type="AlphaFoldDB" id="A0A1T4RLY8"/>
<dbReference type="Pfam" id="PF13635">
    <property type="entry name" value="DUF4143"/>
    <property type="match status" value="1"/>
</dbReference>
<gene>
    <name evidence="2" type="ORF">SAMN02745108_02768</name>
</gene>
<protein>
    <recommendedName>
        <fullName evidence="1">DUF4143 domain-containing protein</fullName>
    </recommendedName>
</protein>
<accession>A0A1T4RLY8</accession>
<evidence type="ECO:0000259" key="1">
    <source>
        <dbReference type="Pfam" id="PF13635"/>
    </source>
</evidence>
<sequence>MLRNAVSRYLEEGGFPDVQGENLRIRNKLLQEYVNAVVLRDVIERHEISNVQALRYTLDYVIHNYARKVSSRAISGALKAMGKPDNREYISDYLRYFVDAYLIYPVSIRTDSVAVRRTNPDKYYMVDTGLVRAMTPKNDAEKGWLLENLVFMQLRRGNNKIEYYVNKKGGEVDFLVTDLDTKARRLIQVAWNMEKEETKNRELVAIRLAKDEIKVKDCSIVTWDTDGVLEDGVKIPVWKFCLDNNA</sequence>
<dbReference type="InterPro" id="IPR025420">
    <property type="entry name" value="DUF4143"/>
</dbReference>
<evidence type="ECO:0000313" key="2">
    <source>
        <dbReference type="EMBL" id="SKA16758.1"/>
    </source>
</evidence>
<dbReference type="STRING" id="28122.SAMN02745108_02768"/>
<proteinExistence type="predicted"/>